<feature type="transmembrane region" description="Helical" evidence="9">
    <location>
        <begin position="249"/>
        <end position="268"/>
    </location>
</feature>
<evidence type="ECO:0000256" key="6">
    <source>
        <dbReference type="ARBA" id="ARBA00023136"/>
    </source>
</evidence>
<sequence length="478" mass="51474">MAMTDLAIAWILLPFGAGLALYLLPPLARGLTLAIALVSLCVGLGITINQVNTAFVLLDSFGISLSIDPLSGYFIVTNALVTLAALLHIWQERDKAFFYVLLCLLHGSANTVFISADFLSLYVNIEVLGIVVFLLIAYPRSDRCLWIGLRYLMVSNVAMLFYLMGVALVYQTNHTFAFRALMQASPEAVALILMGLLAKGAIFISGLWLPQTNVVAAPIVAALLAGIVENTGVFSLVRVSLLHSNIADIVRLFALAAIFFGSIFALVADDVRRMLSFSTLGQLGWIVIAPPAAGLYALMHGLAKASLFLSVGELRHYRLSELRQEGLPRPVAIALIIAGYGIVGVPFLAGFPAKVLTLSYLEPWHQGLLYGAGFLTATVYSKFLFLPRYPSKTLIPLGYRAATMVLLGGLFLANGGYTEAYSSGMSLLRAALPPLVGCGLVALGVSRWESSWRGAWERLEHLLGVMLLLLLGLVGLAL</sequence>
<dbReference type="AlphaFoldDB" id="Q8DHX6"/>
<comment type="function">
    <text evidence="7">NDH-1 shuttles electrons from NAD(P)H, via FMN and iron-sulfur (Fe-S) centers, to quinones in the respiratory chain. The immediate electron acceptor for the enzyme in this species is believed to be plastoquinone. Couples the redox reaction to proton translocation (for every two electrons transferred, four hydrogen ions are translocated across the cytoplasmic membrane), and thus conserves the redox energy in a proton gradient.</text>
</comment>
<dbReference type="EnsemblBacteria" id="BAC09369">
    <property type="protein sequence ID" value="BAC09369"/>
    <property type="gene ID" value="BAC09369"/>
</dbReference>
<feature type="transmembrane region" description="Helical" evidence="9">
    <location>
        <begin position="215"/>
        <end position="237"/>
    </location>
</feature>
<keyword evidence="3" id="KW-1003">Cell membrane</keyword>
<evidence type="ECO:0000256" key="8">
    <source>
        <dbReference type="RuleBase" id="RU000320"/>
    </source>
</evidence>
<comment type="similarity">
    <text evidence="2">Belongs to the CPA3 antiporters (TC 2.A.63) subunit D family.</text>
</comment>
<feature type="transmembrane region" description="Helical" evidence="9">
    <location>
        <begin position="458"/>
        <end position="477"/>
    </location>
</feature>
<evidence type="ECO:0000259" key="10">
    <source>
        <dbReference type="Pfam" id="PF00361"/>
    </source>
</evidence>
<evidence type="ECO:0000313" key="11">
    <source>
        <dbReference type="EMBL" id="BAC09369.1"/>
    </source>
</evidence>
<feature type="transmembrane region" description="Helical" evidence="9">
    <location>
        <begin position="190"/>
        <end position="209"/>
    </location>
</feature>
<dbReference type="InterPro" id="IPR050586">
    <property type="entry name" value="CPA3_Na-H_Antiporter_D"/>
</dbReference>
<feature type="domain" description="NADH:quinone oxidoreductase/Mrp antiporter transmembrane" evidence="10">
    <location>
        <begin position="115"/>
        <end position="377"/>
    </location>
</feature>
<dbReference type="Pfam" id="PF00361">
    <property type="entry name" value="Proton_antipo_M"/>
    <property type="match status" value="1"/>
</dbReference>
<evidence type="ECO:0000256" key="4">
    <source>
        <dbReference type="ARBA" id="ARBA00022692"/>
    </source>
</evidence>
<dbReference type="InterPro" id="IPR001750">
    <property type="entry name" value="ND/Mrp_TM"/>
</dbReference>
<dbReference type="PATRIC" id="fig|197221.4.peg.1899"/>
<evidence type="ECO:0000256" key="2">
    <source>
        <dbReference type="ARBA" id="ARBA00005346"/>
    </source>
</evidence>
<dbReference type="STRING" id="197221.gene:10748422"/>
<feature type="transmembrane region" description="Helical" evidence="9">
    <location>
        <begin position="121"/>
        <end position="139"/>
    </location>
</feature>
<dbReference type="PANTHER" id="PTHR42703">
    <property type="entry name" value="NADH DEHYDROGENASE"/>
    <property type="match status" value="1"/>
</dbReference>
<feature type="transmembrane region" description="Helical" evidence="9">
    <location>
        <begin position="330"/>
        <end position="348"/>
    </location>
</feature>
<evidence type="ECO:0000256" key="5">
    <source>
        <dbReference type="ARBA" id="ARBA00022989"/>
    </source>
</evidence>
<organism evidence="11 12">
    <name type="scientific">Thermosynechococcus vestitus (strain NIES-2133 / IAM M-273 / BP-1)</name>
    <dbReference type="NCBI Taxonomy" id="197221"/>
    <lineage>
        <taxon>Bacteria</taxon>
        <taxon>Bacillati</taxon>
        <taxon>Cyanobacteriota</taxon>
        <taxon>Cyanophyceae</taxon>
        <taxon>Acaryochloridales</taxon>
        <taxon>Thermosynechococcaceae</taxon>
        <taxon>Thermosynechococcus</taxon>
    </lineage>
</organism>
<evidence type="ECO:0000313" key="12">
    <source>
        <dbReference type="Proteomes" id="UP000000440"/>
    </source>
</evidence>
<evidence type="ECO:0000256" key="7">
    <source>
        <dbReference type="ARBA" id="ARBA00025624"/>
    </source>
</evidence>
<feature type="transmembrane region" description="Helical" evidence="9">
    <location>
        <begin position="96"/>
        <end position="114"/>
    </location>
</feature>
<gene>
    <name evidence="11" type="primary">ndhD5</name>
</gene>
<keyword evidence="4 8" id="KW-0812">Transmembrane</keyword>
<comment type="subcellular location">
    <subcellularLocation>
        <location evidence="1">Cell membrane</location>
        <topology evidence="1">Multi-pass membrane protein</topology>
    </subcellularLocation>
    <subcellularLocation>
        <location evidence="8">Membrane</location>
        <topology evidence="8">Multi-pass membrane protein</topology>
    </subcellularLocation>
</comment>
<evidence type="ECO:0000256" key="1">
    <source>
        <dbReference type="ARBA" id="ARBA00004651"/>
    </source>
</evidence>
<dbReference type="KEGG" id="tel:tll1817"/>
<keyword evidence="5 9" id="KW-1133">Transmembrane helix</keyword>
<dbReference type="PANTHER" id="PTHR42703:SF1">
    <property type="entry name" value="NA(+)_H(+) ANTIPORTER SUBUNIT D1"/>
    <property type="match status" value="1"/>
</dbReference>
<feature type="transmembrane region" description="Helical" evidence="9">
    <location>
        <begin position="151"/>
        <end position="170"/>
    </location>
</feature>
<accession>Q8DHX6</accession>
<dbReference type="EMBL" id="BA000039">
    <property type="protein sequence ID" value="BAC09369.1"/>
    <property type="molecule type" value="Genomic_DNA"/>
</dbReference>
<keyword evidence="6 9" id="KW-0472">Membrane</keyword>
<dbReference type="GO" id="GO:0005886">
    <property type="term" value="C:plasma membrane"/>
    <property type="evidence" value="ECO:0007669"/>
    <property type="project" value="UniProtKB-SubCell"/>
</dbReference>
<protein>
    <submittedName>
        <fullName evidence="11">NADH dehydrogenase subunit 4</fullName>
    </submittedName>
</protein>
<evidence type="ECO:0000256" key="9">
    <source>
        <dbReference type="SAM" id="Phobius"/>
    </source>
</evidence>
<proteinExistence type="inferred from homology"/>
<reference evidence="11 12" key="1">
    <citation type="journal article" date="2002" name="DNA Res.">
        <title>Complete genome structure of the thermophilic cyanobacterium Thermosynechococcus elongatus BP-1.</title>
        <authorList>
            <person name="Nakamura Y."/>
            <person name="Kaneko T."/>
            <person name="Sato S."/>
            <person name="Ikeuchi M."/>
            <person name="Katoh H."/>
            <person name="Sasamoto S."/>
            <person name="Watanabe A."/>
            <person name="Iriguchi M."/>
            <person name="Kawashima K."/>
            <person name="Kimura T."/>
            <person name="Kishida Y."/>
            <person name="Kiyokawa C."/>
            <person name="Kohara M."/>
            <person name="Matsumoto M."/>
            <person name="Matsuno A."/>
            <person name="Nakazaki N."/>
            <person name="Shimpo S."/>
            <person name="Sugimoto M."/>
            <person name="Takeuchi C."/>
            <person name="Yamada M."/>
            <person name="Tabata S."/>
        </authorList>
    </citation>
    <scope>NUCLEOTIDE SEQUENCE [LARGE SCALE GENOMIC DNA]</scope>
    <source>
        <strain evidence="12">IAM M-273 / NIES-2133 / BP-1</strain>
    </source>
</reference>
<dbReference type="NCBIfam" id="NF005562">
    <property type="entry name" value="PRK07234.1-2"/>
    <property type="match status" value="1"/>
</dbReference>
<feature type="transmembrane region" description="Helical" evidence="9">
    <location>
        <begin position="31"/>
        <end position="58"/>
    </location>
</feature>
<dbReference type="NCBIfam" id="NF005564">
    <property type="entry name" value="PRK07234.1-4"/>
    <property type="match status" value="1"/>
</dbReference>
<feature type="transmembrane region" description="Helical" evidence="9">
    <location>
        <begin position="427"/>
        <end position="446"/>
    </location>
</feature>
<feature type="transmembrane region" description="Helical" evidence="9">
    <location>
        <begin position="368"/>
        <end position="385"/>
    </location>
</feature>
<name>Q8DHX6_THEVB</name>
<dbReference type="eggNOG" id="COG0651">
    <property type="taxonomic scope" value="Bacteria"/>
</dbReference>
<evidence type="ECO:0000256" key="3">
    <source>
        <dbReference type="ARBA" id="ARBA00022475"/>
    </source>
</evidence>
<feature type="transmembrane region" description="Helical" evidence="9">
    <location>
        <begin position="288"/>
        <end position="309"/>
    </location>
</feature>
<feature type="transmembrane region" description="Helical" evidence="9">
    <location>
        <begin position="397"/>
        <end position="415"/>
    </location>
</feature>
<feature type="transmembrane region" description="Helical" evidence="9">
    <location>
        <begin position="7"/>
        <end position="25"/>
    </location>
</feature>
<dbReference type="Proteomes" id="UP000000440">
    <property type="component" value="Chromosome"/>
</dbReference>
<feature type="transmembrane region" description="Helical" evidence="9">
    <location>
        <begin position="70"/>
        <end position="90"/>
    </location>
</feature>
<keyword evidence="12" id="KW-1185">Reference proteome</keyword>